<dbReference type="GO" id="GO:0006865">
    <property type="term" value="P:amino acid transport"/>
    <property type="evidence" value="ECO:0007669"/>
    <property type="project" value="UniProtKB-KW"/>
</dbReference>
<evidence type="ECO:0000256" key="5">
    <source>
        <dbReference type="ARBA" id="ARBA00022692"/>
    </source>
</evidence>
<dbReference type="OrthoDB" id="7341446at2"/>
<keyword evidence="8 9" id="KW-0472">Membrane</keyword>
<evidence type="ECO:0000313" key="12">
    <source>
        <dbReference type="Proteomes" id="UP000192656"/>
    </source>
</evidence>
<feature type="transmembrane region" description="Helical" evidence="9">
    <location>
        <begin position="15"/>
        <end position="41"/>
    </location>
</feature>
<gene>
    <name evidence="11" type="ORF">SAMN06297251_101122</name>
</gene>
<keyword evidence="4" id="KW-1003">Cell membrane</keyword>
<comment type="similarity">
    <text evidence="2">Belongs to the binding-protein-dependent transport system permease family. HisMQ subfamily.</text>
</comment>
<protein>
    <submittedName>
        <fullName evidence="11">Amino acid ABC transporter membrane protein 2, PAAT family</fullName>
    </submittedName>
</protein>
<dbReference type="GO" id="GO:0043190">
    <property type="term" value="C:ATP-binding cassette (ABC) transporter complex"/>
    <property type="evidence" value="ECO:0007669"/>
    <property type="project" value="InterPro"/>
</dbReference>
<organism evidence="11 12">
    <name type="scientific">Fulvimarina manganoxydans</name>
    <dbReference type="NCBI Taxonomy" id="937218"/>
    <lineage>
        <taxon>Bacteria</taxon>
        <taxon>Pseudomonadati</taxon>
        <taxon>Pseudomonadota</taxon>
        <taxon>Alphaproteobacteria</taxon>
        <taxon>Hyphomicrobiales</taxon>
        <taxon>Aurantimonadaceae</taxon>
        <taxon>Fulvimarina</taxon>
    </lineage>
</organism>
<dbReference type="PANTHER" id="PTHR30614:SF0">
    <property type="entry name" value="L-CYSTINE TRANSPORT SYSTEM PERMEASE PROTEIN TCYL"/>
    <property type="match status" value="1"/>
</dbReference>
<evidence type="ECO:0000256" key="1">
    <source>
        <dbReference type="ARBA" id="ARBA00004429"/>
    </source>
</evidence>
<dbReference type="AlphaFoldDB" id="A0A1W1YAQ6"/>
<evidence type="ECO:0000256" key="4">
    <source>
        <dbReference type="ARBA" id="ARBA00022475"/>
    </source>
</evidence>
<keyword evidence="3 9" id="KW-0813">Transport</keyword>
<proteinExistence type="inferred from homology"/>
<evidence type="ECO:0000256" key="7">
    <source>
        <dbReference type="ARBA" id="ARBA00022989"/>
    </source>
</evidence>
<evidence type="ECO:0000256" key="3">
    <source>
        <dbReference type="ARBA" id="ARBA00022448"/>
    </source>
</evidence>
<feature type="transmembrane region" description="Helical" evidence="9">
    <location>
        <begin position="161"/>
        <end position="179"/>
    </location>
</feature>
<dbReference type="InterPro" id="IPR000515">
    <property type="entry name" value="MetI-like"/>
</dbReference>
<evidence type="ECO:0000256" key="9">
    <source>
        <dbReference type="RuleBase" id="RU363032"/>
    </source>
</evidence>
<dbReference type="Pfam" id="PF00528">
    <property type="entry name" value="BPD_transp_1"/>
    <property type="match status" value="1"/>
</dbReference>
<accession>A0A1W1YAQ6</accession>
<dbReference type="STRING" id="937218.SAMN06297251_101122"/>
<evidence type="ECO:0000259" key="10">
    <source>
        <dbReference type="PROSITE" id="PS50928"/>
    </source>
</evidence>
<dbReference type="PANTHER" id="PTHR30614">
    <property type="entry name" value="MEMBRANE COMPONENT OF AMINO ACID ABC TRANSPORTER"/>
    <property type="match status" value="1"/>
</dbReference>
<dbReference type="Proteomes" id="UP000192656">
    <property type="component" value="Unassembled WGS sequence"/>
</dbReference>
<feature type="domain" description="ABC transmembrane type-1" evidence="10">
    <location>
        <begin position="19"/>
        <end position="204"/>
    </location>
</feature>
<keyword evidence="7 9" id="KW-1133">Transmembrane helix</keyword>
<dbReference type="PROSITE" id="PS50928">
    <property type="entry name" value="ABC_TM1"/>
    <property type="match status" value="1"/>
</dbReference>
<reference evidence="11 12" key="1">
    <citation type="submission" date="2017-04" db="EMBL/GenBank/DDBJ databases">
        <authorList>
            <person name="Afonso C.L."/>
            <person name="Miller P.J."/>
            <person name="Scott M.A."/>
            <person name="Spackman E."/>
            <person name="Goraichik I."/>
            <person name="Dimitrov K.M."/>
            <person name="Suarez D.L."/>
            <person name="Swayne D.E."/>
        </authorList>
    </citation>
    <scope>NUCLEOTIDE SEQUENCE [LARGE SCALE GENOMIC DNA]</scope>
    <source>
        <strain evidence="11 12">CGMCC 1.10972</strain>
    </source>
</reference>
<evidence type="ECO:0000313" key="11">
    <source>
        <dbReference type="EMBL" id="SMC33300.1"/>
    </source>
</evidence>
<dbReference type="GO" id="GO:0022857">
    <property type="term" value="F:transmembrane transporter activity"/>
    <property type="evidence" value="ECO:0007669"/>
    <property type="project" value="InterPro"/>
</dbReference>
<sequence>MSIDFGLIFARMPEILAAFWVTVWIWIVSNVLAVFLGFGVATLRRYGPLWLDLLLRLLVEIIRGTPFLVQLFLLYFGGPFIGLSLDPIPAGLLGMTVYSTAYYSEIFRAGYNAIPVGHIEAAECVGLTRGQIIRRILVPEMTMLVLPQCVNMAILMMKETAILSIITVPELTLVVGAIGSQQYAFVEAMLLLALFYWFLVELSGFLGRIAEARLSKFRFAHS</sequence>
<dbReference type="InterPro" id="IPR035906">
    <property type="entry name" value="MetI-like_sf"/>
</dbReference>
<keyword evidence="5 9" id="KW-0812">Transmembrane</keyword>
<feature type="transmembrane region" description="Helical" evidence="9">
    <location>
        <begin position="53"/>
        <end position="76"/>
    </location>
</feature>
<evidence type="ECO:0000256" key="8">
    <source>
        <dbReference type="ARBA" id="ARBA00023136"/>
    </source>
</evidence>
<feature type="transmembrane region" description="Helical" evidence="9">
    <location>
        <begin position="88"/>
        <end position="104"/>
    </location>
</feature>
<evidence type="ECO:0000256" key="2">
    <source>
        <dbReference type="ARBA" id="ARBA00010072"/>
    </source>
</evidence>
<dbReference type="RefSeq" id="WP_084407921.1">
    <property type="nucleotide sequence ID" value="NZ_FWXR01000001.1"/>
</dbReference>
<comment type="subcellular location">
    <subcellularLocation>
        <location evidence="1">Cell inner membrane</location>
        <topology evidence="1">Multi-pass membrane protein</topology>
    </subcellularLocation>
    <subcellularLocation>
        <location evidence="9">Cell membrane</location>
        <topology evidence="9">Multi-pass membrane protein</topology>
    </subcellularLocation>
</comment>
<dbReference type="EMBL" id="FWXR01000001">
    <property type="protein sequence ID" value="SMC33300.1"/>
    <property type="molecule type" value="Genomic_DNA"/>
</dbReference>
<dbReference type="CDD" id="cd06261">
    <property type="entry name" value="TM_PBP2"/>
    <property type="match status" value="1"/>
</dbReference>
<feature type="transmembrane region" description="Helical" evidence="9">
    <location>
        <begin position="185"/>
        <end position="206"/>
    </location>
</feature>
<dbReference type="NCBIfam" id="TIGR01726">
    <property type="entry name" value="HEQRo_perm_3TM"/>
    <property type="match status" value="1"/>
</dbReference>
<evidence type="ECO:0000256" key="6">
    <source>
        <dbReference type="ARBA" id="ARBA00022970"/>
    </source>
</evidence>
<name>A0A1W1YAQ6_9HYPH</name>
<dbReference type="InterPro" id="IPR043429">
    <property type="entry name" value="ArtM/GltK/GlnP/TcyL/YhdX-like"/>
</dbReference>
<keyword evidence="6" id="KW-0029">Amino-acid transport</keyword>
<dbReference type="InterPro" id="IPR010065">
    <property type="entry name" value="AA_ABC_transptr_permease_3TM"/>
</dbReference>
<dbReference type="SUPFAM" id="SSF161098">
    <property type="entry name" value="MetI-like"/>
    <property type="match status" value="1"/>
</dbReference>
<keyword evidence="12" id="KW-1185">Reference proteome</keyword>
<dbReference type="Gene3D" id="1.10.3720.10">
    <property type="entry name" value="MetI-like"/>
    <property type="match status" value="1"/>
</dbReference>